<feature type="region of interest" description="Disordered" evidence="4">
    <location>
        <begin position="495"/>
        <end position="549"/>
    </location>
</feature>
<dbReference type="InterPro" id="IPR026854">
    <property type="entry name" value="VPS13_N"/>
</dbReference>
<proteinExistence type="inferred from homology"/>
<protein>
    <submittedName>
        <fullName evidence="6">Vacuolar protein sorting-associated protein 13a-like</fullName>
    </submittedName>
</protein>
<sequence>MGQSLLGRYPGDLRVLGYLQTSGVEGVGGRENLDNDGACRFQGLFVNKCSQQGCDGVIVIQQRNGDEDPPRFQGQFATYCATSVRLCAAETIVDSNVASVSLPLLFFTGDVVLNNLNLQESALDDLDLPVKIKAGHIAKLTLKIPWKNLYTEAVVAHLDGIYALAVPNIAIKYEKEKEWKAEQDAKQARLAKIEEQKKLEAEKDKPVDPKKASFAEKLATQVIKNLQVRVGNIHVRYEDKYTNPLRPFAIGVTLQELLFQTTDSNWNETIIKEAVTQIYKLVRLESLSVYWNSSDNLFQDLPKPEILKQLSGSVPKQGKKTNLQYLFKPISAVAHLRLNTKPELTDFSLPKVFLTLVFDEIAVSLAKNQYDDILEMLESMERMNLLAMYKKTRPTVPYRETKAWWQHAYAVVLEHTVQRRRRMWTWSFIKQHRDLVRQYRGVYARKLDVGGGKLSSADNALIARCEEKLDVFNISLCRNQAEVDALKLGKKRQEEKESSKGWLGGWFGGGSKKDKKRDSASEFETSELGKQEPREAKREDWETSVNQYT</sequence>
<feature type="domain" description="Chorein N-terminal" evidence="5">
    <location>
        <begin position="102"/>
        <end position="527"/>
    </location>
</feature>
<evidence type="ECO:0000256" key="4">
    <source>
        <dbReference type="SAM" id="MobiDB-lite"/>
    </source>
</evidence>
<evidence type="ECO:0000259" key="5">
    <source>
        <dbReference type="Pfam" id="PF12624"/>
    </source>
</evidence>
<dbReference type="EMBL" id="BLXT01000921">
    <property type="protein sequence ID" value="GFN81247.1"/>
    <property type="molecule type" value="Genomic_DNA"/>
</dbReference>
<keyword evidence="2" id="KW-0813">Transport</keyword>
<gene>
    <name evidence="6" type="ORF">PoB_000775300</name>
</gene>
<evidence type="ECO:0000256" key="3">
    <source>
        <dbReference type="SAM" id="Coils"/>
    </source>
</evidence>
<organism evidence="6 7">
    <name type="scientific">Plakobranchus ocellatus</name>
    <dbReference type="NCBI Taxonomy" id="259542"/>
    <lineage>
        <taxon>Eukaryota</taxon>
        <taxon>Metazoa</taxon>
        <taxon>Spiralia</taxon>
        <taxon>Lophotrochozoa</taxon>
        <taxon>Mollusca</taxon>
        <taxon>Gastropoda</taxon>
        <taxon>Heterobranchia</taxon>
        <taxon>Euthyneura</taxon>
        <taxon>Panpulmonata</taxon>
        <taxon>Sacoglossa</taxon>
        <taxon>Placobranchoidea</taxon>
        <taxon>Plakobranchidae</taxon>
        <taxon>Plakobranchus</taxon>
    </lineage>
</organism>
<dbReference type="Proteomes" id="UP000735302">
    <property type="component" value="Unassembled WGS sequence"/>
</dbReference>
<dbReference type="GO" id="GO:0045053">
    <property type="term" value="P:protein retention in Golgi apparatus"/>
    <property type="evidence" value="ECO:0007669"/>
    <property type="project" value="TreeGrafter"/>
</dbReference>
<comment type="caution">
    <text evidence="6">The sequence shown here is derived from an EMBL/GenBank/DDBJ whole genome shotgun (WGS) entry which is preliminary data.</text>
</comment>
<dbReference type="GO" id="GO:0006623">
    <property type="term" value="P:protein targeting to vacuole"/>
    <property type="evidence" value="ECO:0007669"/>
    <property type="project" value="TreeGrafter"/>
</dbReference>
<accession>A0AAV3YGI0</accession>
<dbReference type="Pfam" id="PF12624">
    <property type="entry name" value="VPS13_N"/>
    <property type="match status" value="1"/>
</dbReference>
<evidence type="ECO:0000313" key="6">
    <source>
        <dbReference type="EMBL" id="GFN81247.1"/>
    </source>
</evidence>
<dbReference type="PANTHER" id="PTHR16166:SF93">
    <property type="entry name" value="INTERMEMBRANE LIPID TRANSFER PROTEIN VPS13"/>
    <property type="match status" value="1"/>
</dbReference>
<keyword evidence="7" id="KW-1185">Reference proteome</keyword>
<dbReference type="PANTHER" id="PTHR16166">
    <property type="entry name" value="VACUOLAR PROTEIN SORTING-ASSOCIATED PROTEIN VPS13"/>
    <property type="match status" value="1"/>
</dbReference>
<dbReference type="InterPro" id="IPR026847">
    <property type="entry name" value="VPS13"/>
</dbReference>
<comment type="similarity">
    <text evidence="1">Belongs to the VPS13 family.</text>
</comment>
<keyword evidence="3" id="KW-0175">Coiled coil</keyword>
<evidence type="ECO:0000256" key="2">
    <source>
        <dbReference type="ARBA" id="ARBA00022448"/>
    </source>
</evidence>
<name>A0AAV3YGI0_9GAST</name>
<evidence type="ECO:0000256" key="1">
    <source>
        <dbReference type="ARBA" id="ARBA00006545"/>
    </source>
</evidence>
<dbReference type="AlphaFoldDB" id="A0AAV3YGI0"/>
<feature type="compositionally biased region" description="Basic and acidic residues" evidence="4">
    <location>
        <begin position="527"/>
        <end position="541"/>
    </location>
</feature>
<evidence type="ECO:0000313" key="7">
    <source>
        <dbReference type="Proteomes" id="UP000735302"/>
    </source>
</evidence>
<reference evidence="6 7" key="1">
    <citation type="journal article" date="2021" name="Elife">
        <title>Chloroplast acquisition without the gene transfer in kleptoplastic sea slugs, Plakobranchus ocellatus.</title>
        <authorList>
            <person name="Maeda T."/>
            <person name="Takahashi S."/>
            <person name="Yoshida T."/>
            <person name="Shimamura S."/>
            <person name="Takaki Y."/>
            <person name="Nagai Y."/>
            <person name="Toyoda A."/>
            <person name="Suzuki Y."/>
            <person name="Arimoto A."/>
            <person name="Ishii H."/>
            <person name="Satoh N."/>
            <person name="Nishiyama T."/>
            <person name="Hasebe M."/>
            <person name="Maruyama T."/>
            <person name="Minagawa J."/>
            <person name="Obokata J."/>
            <person name="Shigenobu S."/>
        </authorList>
    </citation>
    <scope>NUCLEOTIDE SEQUENCE [LARGE SCALE GENOMIC DNA]</scope>
</reference>
<feature type="coiled-coil region" evidence="3">
    <location>
        <begin position="176"/>
        <end position="205"/>
    </location>
</feature>